<dbReference type="GeneID" id="112048455"/>
<evidence type="ECO:0000259" key="3">
    <source>
        <dbReference type="Pfam" id="PF00501"/>
    </source>
</evidence>
<dbReference type="InterPro" id="IPR042099">
    <property type="entry name" value="ANL_N_sf"/>
</dbReference>
<evidence type="ECO:0000259" key="4">
    <source>
        <dbReference type="Pfam" id="PF13193"/>
    </source>
</evidence>
<dbReference type="PROSITE" id="PS00455">
    <property type="entry name" value="AMP_BINDING"/>
    <property type="match status" value="1"/>
</dbReference>
<comment type="subcellular location">
    <subcellularLocation>
        <location evidence="1">Peroxisome</location>
    </subcellularLocation>
</comment>
<dbReference type="Gene3D" id="3.30.300.30">
    <property type="match status" value="1"/>
</dbReference>
<dbReference type="PANTHER" id="PTHR24096">
    <property type="entry name" value="LONG-CHAIN-FATTY-ACID--COA LIGASE"/>
    <property type="match status" value="1"/>
</dbReference>
<feature type="domain" description="AMP-binding enzyme C-terminal" evidence="4">
    <location>
        <begin position="478"/>
        <end position="553"/>
    </location>
</feature>
<sequence length="564" mass="62471">MSSIVRRTLYAALNKTKQSLPASRQNSTEANIQKSIYKQIEGPNHITVNDFAWQNLDRWPDKTLTVCAATGHGYTYAQTHRMSAIFAASLRTKLKLRNDDKVAIILPNVPEYPCVAFGVLEAGCIASMMNPAYTADELKVQLELIECKAIVTSKLSYPNIAKALNELKSNIPVILIDNDSLPEGTIKFAEFAEDWAIDTSCLKEVKRTKNDVAILPFSSGTTGFPKGVVLTHKSVNSMNKMIFDPKIIAVEEASATHQSVLPAVLPFFHIFGFNLLMVNLMGRGAKLVTMPVFKPELFLEVLVKYRANHLYIVPPIAVFLGKHPAVTPKHFESVLDIVCGAAPVSKSDAAAILDKKKELIFRQGYGLTETNGGVSVGHNKDTNHASVGHIFNGTELKIADLNTQKALGPDEEGEIWFRGPNIMREYYKNEAATKEVLTEDGWYKTGDIGKYDKDSYLYVTDRLKELIKVKGFQVPPAELEMILRTHPKILDCAVLGIPDPISGEVPKAFIVPQPGQNIKNEEILEYVNSKVVAFKKVKAVQFVDAIPKNPSGKILRKDLKAKYC</sequence>
<dbReference type="InterPro" id="IPR045851">
    <property type="entry name" value="AMP-bd_C_sf"/>
</dbReference>
<dbReference type="Pfam" id="PF13193">
    <property type="entry name" value="AMP-binding_C"/>
    <property type="match status" value="1"/>
</dbReference>
<keyword evidence="2" id="KW-0576">Peroxisome</keyword>
<proteinExistence type="predicted"/>
<gene>
    <name evidence="6" type="primary">LOC112048455</name>
</gene>
<dbReference type="InterPro" id="IPR025110">
    <property type="entry name" value="AMP-bd_C"/>
</dbReference>
<evidence type="ECO:0000256" key="1">
    <source>
        <dbReference type="ARBA" id="ARBA00004275"/>
    </source>
</evidence>
<dbReference type="Pfam" id="PF00501">
    <property type="entry name" value="AMP-binding"/>
    <property type="match status" value="1"/>
</dbReference>
<dbReference type="SUPFAM" id="SSF56801">
    <property type="entry name" value="Acetyl-CoA synthetase-like"/>
    <property type="match status" value="1"/>
</dbReference>
<keyword evidence="5" id="KW-1185">Reference proteome</keyword>
<dbReference type="CDD" id="cd05911">
    <property type="entry name" value="Firefly_Luc_like"/>
    <property type="match status" value="1"/>
</dbReference>
<name>A0ABM3LSR8_BICAN</name>
<reference evidence="6" key="1">
    <citation type="submission" date="2025-08" db="UniProtKB">
        <authorList>
            <consortium name="RefSeq"/>
        </authorList>
    </citation>
    <scope>IDENTIFICATION</scope>
</reference>
<dbReference type="InterPro" id="IPR000873">
    <property type="entry name" value="AMP-dep_synth/lig_dom"/>
</dbReference>
<evidence type="ECO:0000256" key="2">
    <source>
        <dbReference type="ARBA" id="ARBA00023140"/>
    </source>
</evidence>
<dbReference type="PANTHER" id="PTHR24096:SF422">
    <property type="entry name" value="BCDNA.GH02901"/>
    <property type="match status" value="1"/>
</dbReference>
<protein>
    <submittedName>
        <fullName evidence="6">Uncharacterized protein LOC112048455</fullName>
    </submittedName>
</protein>
<organism evidence="5 6">
    <name type="scientific">Bicyclus anynana</name>
    <name type="common">Squinting bush brown butterfly</name>
    <dbReference type="NCBI Taxonomy" id="110368"/>
    <lineage>
        <taxon>Eukaryota</taxon>
        <taxon>Metazoa</taxon>
        <taxon>Ecdysozoa</taxon>
        <taxon>Arthropoda</taxon>
        <taxon>Hexapoda</taxon>
        <taxon>Insecta</taxon>
        <taxon>Pterygota</taxon>
        <taxon>Neoptera</taxon>
        <taxon>Endopterygota</taxon>
        <taxon>Lepidoptera</taxon>
        <taxon>Glossata</taxon>
        <taxon>Ditrysia</taxon>
        <taxon>Papilionoidea</taxon>
        <taxon>Nymphalidae</taxon>
        <taxon>Satyrinae</taxon>
        <taxon>Satyrini</taxon>
        <taxon>Mycalesina</taxon>
        <taxon>Bicyclus</taxon>
    </lineage>
</organism>
<accession>A0ABM3LSR8</accession>
<dbReference type="Gene3D" id="3.40.50.12780">
    <property type="entry name" value="N-terminal domain of ligase-like"/>
    <property type="match status" value="1"/>
</dbReference>
<dbReference type="Proteomes" id="UP001652582">
    <property type="component" value="Chromosome 16"/>
</dbReference>
<feature type="domain" description="AMP-dependent synthetase/ligase" evidence="3">
    <location>
        <begin position="54"/>
        <end position="427"/>
    </location>
</feature>
<dbReference type="RefSeq" id="XP_052742116.1">
    <property type="nucleotide sequence ID" value="XM_052886156.1"/>
</dbReference>
<evidence type="ECO:0000313" key="6">
    <source>
        <dbReference type="RefSeq" id="XP_052742116.1"/>
    </source>
</evidence>
<evidence type="ECO:0000313" key="5">
    <source>
        <dbReference type="Proteomes" id="UP001652582"/>
    </source>
</evidence>
<dbReference type="InterPro" id="IPR020845">
    <property type="entry name" value="AMP-binding_CS"/>
</dbReference>